<feature type="signal peptide" evidence="13">
    <location>
        <begin position="1"/>
        <end position="19"/>
    </location>
</feature>
<evidence type="ECO:0000256" key="1">
    <source>
        <dbReference type="ARBA" id="ARBA00004459"/>
    </source>
</evidence>
<evidence type="ECO:0000313" key="15">
    <source>
        <dbReference type="Proteomes" id="UP000629025"/>
    </source>
</evidence>
<keyword evidence="15" id="KW-1185">Reference proteome</keyword>
<keyword evidence="10" id="KW-0143">Chaperone</keyword>
<keyword evidence="12" id="KW-0449">Lipoprotein</keyword>
<keyword evidence="6 13" id="KW-0732">Signal</keyword>
<accession>A0ABQ1KMB3</accession>
<dbReference type="Proteomes" id="UP000629025">
    <property type="component" value="Unassembled WGS sequence"/>
</dbReference>
<evidence type="ECO:0000256" key="11">
    <source>
        <dbReference type="ARBA" id="ARBA00023237"/>
    </source>
</evidence>
<dbReference type="InterPro" id="IPR004565">
    <property type="entry name" value="OM_lipoprot_LolB"/>
</dbReference>
<gene>
    <name evidence="14" type="ORF">GCM10011352_33230</name>
</gene>
<dbReference type="InterPro" id="IPR029046">
    <property type="entry name" value="LolA/LolB/LppX"/>
</dbReference>
<dbReference type="CDD" id="cd16326">
    <property type="entry name" value="LolB"/>
    <property type="match status" value="1"/>
</dbReference>
<evidence type="ECO:0000256" key="6">
    <source>
        <dbReference type="ARBA" id="ARBA00022729"/>
    </source>
</evidence>
<evidence type="ECO:0000256" key="3">
    <source>
        <dbReference type="ARBA" id="ARBA00011245"/>
    </source>
</evidence>
<dbReference type="EMBL" id="BMIJ01000007">
    <property type="protein sequence ID" value="GGC04406.1"/>
    <property type="molecule type" value="Genomic_DNA"/>
</dbReference>
<dbReference type="SUPFAM" id="SSF89392">
    <property type="entry name" value="Prokaryotic lipoproteins and lipoprotein localization factors"/>
    <property type="match status" value="1"/>
</dbReference>
<sequence>MRWLTLAAALLLSACSTLQPPPPAPVGQLQGSLGPNWLFEGKAGIRQGPHADSASIDWRQQGEEFEIRLSGPLGQGGMLIDGGPEGVHMQVAGEAETYRAATPEGVMQQALGWHLPVSQARFWVQGRPDPHYPFKPLGEAEGFEQLGWRIEVQRLTQVGDLLVLPARVEFSYDDLRIRLIIRDWQRL</sequence>
<evidence type="ECO:0000256" key="7">
    <source>
        <dbReference type="ARBA" id="ARBA00022927"/>
    </source>
</evidence>
<keyword evidence="5" id="KW-0813">Transport</keyword>
<keyword evidence="9" id="KW-0564">Palmitate</keyword>
<evidence type="ECO:0000256" key="4">
    <source>
        <dbReference type="ARBA" id="ARBA00016202"/>
    </source>
</evidence>
<dbReference type="PROSITE" id="PS51257">
    <property type="entry name" value="PROKAR_LIPOPROTEIN"/>
    <property type="match status" value="1"/>
</dbReference>
<evidence type="ECO:0000256" key="13">
    <source>
        <dbReference type="SAM" id="SignalP"/>
    </source>
</evidence>
<evidence type="ECO:0000313" key="14">
    <source>
        <dbReference type="EMBL" id="GGC04406.1"/>
    </source>
</evidence>
<reference evidence="15" key="1">
    <citation type="journal article" date="2019" name="Int. J. Syst. Evol. Microbiol.">
        <title>The Global Catalogue of Microorganisms (GCM) 10K type strain sequencing project: providing services to taxonomists for standard genome sequencing and annotation.</title>
        <authorList>
            <consortium name="The Broad Institute Genomics Platform"/>
            <consortium name="The Broad Institute Genome Sequencing Center for Infectious Disease"/>
            <person name="Wu L."/>
            <person name="Ma J."/>
        </authorList>
    </citation>
    <scope>NUCLEOTIDE SEQUENCE [LARGE SCALE GENOMIC DNA]</scope>
    <source>
        <strain evidence="15">CGMCC 1.15341</strain>
    </source>
</reference>
<evidence type="ECO:0000256" key="12">
    <source>
        <dbReference type="ARBA" id="ARBA00023288"/>
    </source>
</evidence>
<dbReference type="RefSeq" id="WP_188750373.1">
    <property type="nucleotide sequence ID" value="NZ_BMIJ01000007.1"/>
</dbReference>
<keyword evidence="7" id="KW-0653">Protein transport</keyword>
<dbReference type="NCBIfam" id="TIGR00548">
    <property type="entry name" value="lolB"/>
    <property type="match status" value="1"/>
</dbReference>
<comment type="similarity">
    <text evidence="2">Belongs to the LolB family.</text>
</comment>
<name>A0ABQ1KMB3_9GAMM</name>
<keyword evidence="11" id="KW-0998">Cell outer membrane</keyword>
<comment type="subcellular location">
    <subcellularLocation>
        <location evidence="1">Cell outer membrane</location>
        <topology evidence="1">Lipid-anchor</topology>
    </subcellularLocation>
</comment>
<keyword evidence="8" id="KW-0472">Membrane</keyword>
<evidence type="ECO:0000256" key="8">
    <source>
        <dbReference type="ARBA" id="ARBA00023136"/>
    </source>
</evidence>
<protein>
    <recommendedName>
        <fullName evidence="4">Outer-membrane lipoprotein LolB</fullName>
    </recommendedName>
</protein>
<evidence type="ECO:0000256" key="2">
    <source>
        <dbReference type="ARBA" id="ARBA00009696"/>
    </source>
</evidence>
<feature type="chain" id="PRO_5045869216" description="Outer-membrane lipoprotein LolB" evidence="13">
    <location>
        <begin position="20"/>
        <end position="187"/>
    </location>
</feature>
<evidence type="ECO:0000256" key="10">
    <source>
        <dbReference type="ARBA" id="ARBA00023186"/>
    </source>
</evidence>
<comment type="subunit">
    <text evidence="3">Monomer.</text>
</comment>
<organism evidence="14 15">
    <name type="scientific">Marinobacterium zhoushanense</name>
    <dbReference type="NCBI Taxonomy" id="1679163"/>
    <lineage>
        <taxon>Bacteria</taxon>
        <taxon>Pseudomonadati</taxon>
        <taxon>Pseudomonadota</taxon>
        <taxon>Gammaproteobacteria</taxon>
        <taxon>Oceanospirillales</taxon>
        <taxon>Oceanospirillaceae</taxon>
        <taxon>Marinobacterium</taxon>
    </lineage>
</organism>
<comment type="caution">
    <text evidence="14">The sequence shown here is derived from an EMBL/GenBank/DDBJ whole genome shotgun (WGS) entry which is preliminary data.</text>
</comment>
<dbReference type="Gene3D" id="2.50.20.10">
    <property type="entry name" value="Lipoprotein localisation LolA/LolB/LppX"/>
    <property type="match status" value="1"/>
</dbReference>
<dbReference type="Pfam" id="PF03550">
    <property type="entry name" value="LolB"/>
    <property type="match status" value="1"/>
</dbReference>
<evidence type="ECO:0000256" key="9">
    <source>
        <dbReference type="ARBA" id="ARBA00023139"/>
    </source>
</evidence>
<proteinExistence type="inferred from homology"/>
<evidence type="ECO:0000256" key="5">
    <source>
        <dbReference type="ARBA" id="ARBA00022448"/>
    </source>
</evidence>